<evidence type="ECO:0000256" key="6">
    <source>
        <dbReference type="SAM" id="MobiDB-lite"/>
    </source>
</evidence>
<evidence type="ECO:0000256" key="3">
    <source>
        <dbReference type="ARBA" id="ARBA00022664"/>
    </source>
</evidence>
<dbReference type="Gene3D" id="3.90.79.10">
    <property type="entry name" value="Nucleoside Triphosphate Pyrophosphohydrolase"/>
    <property type="match status" value="1"/>
</dbReference>
<evidence type="ECO:0000313" key="7">
    <source>
        <dbReference type="EMBL" id="ETO35667.1"/>
    </source>
</evidence>
<keyword evidence="3" id="KW-0507">mRNA processing</keyword>
<evidence type="ECO:0000256" key="4">
    <source>
        <dbReference type="ARBA" id="ARBA00022884"/>
    </source>
</evidence>
<dbReference type="GO" id="GO:0005849">
    <property type="term" value="C:mRNA cleavage factor complex"/>
    <property type="evidence" value="ECO:0007669"/>
    <property type="project" value="InterPro"/>
</dbReference>
<dbReference type="GO" id="GO:0031124">
    <property type="term" value="P:mRNA 3'-end processing"/>
    <property type="evidence" value="ECO:0007669"/>
    <property type="project" value="InterPro"/>
</dbReference>
<keyword evidence="8" id="KW-1185">Reference proteome</keyword>
<proteinExistence type="inferred from homology"/>
<dbReference type="InterPro" id="IPR016706">
    <property type="entry name" value="Cleav_polyA_spec_factor_su5"/>
</dbReference>
<feature type="compositionally biased region" description="Low complexity" evidence="6">
    <location>
        <begin position="243"/>
        <end position="272"/>
    </location>
</feature>
<evidence type="ECO:0000256" key="1">
    <source>
        <dbReference type="ARBA" id="ARBA00004123"/>
    </source>
</evidence>
<comment type="similarity">
    <text evidence="2">Belongs to the Nudix hydrolase family. CPSF5 subfamily.</text>
</comment>
<evidence type="ECO:0000256" key="2">
    <source>
        <dbReference type="ARBA" id="ARBA00009710"/>
    </source>
</evidence>
<dbReference type="EMBL" id="ASPP01001419">
    <property type="protein sequence ID" value="ETO35667.1"/>
    <property type="molecule type" value="Genomic_DNA"/>
</dbReference>
<dbReference type="GO" id="GO:0003729">
    <property type="term" value="F:mRNA binding"/>
    <property type="evidence" value="ECO:0007669"/>
    <property type="project" value="InterPro"/>
</dbReference>
<sequence>MPRTPQTLYVYPMSNYTMGIKQPKYEKDGSVRERMLRMEQQYKSEGMRRHVEGILLAHCRGHVHLLLFQIGNTYFKLFVKKNFCSFPGGRLKGLESETDGLKRKLTNKLGTPNPKYSMTWTIGELISQWWRPNFETVTYPYIPPHVSSPKECRKMFLVQLQSQGLFGVPKNLKLLAVPLFEMYSNAHRYGATLASLPQLLSRIHLVICDKNGNPIQNTHLNAYLLENQHIHWMFQQKLNQLQIQSQSQNQDQSQSQNQNQNQNQSQSQTQEENSLHDTQQQR</sequence>
<reference evidence="7 8" key="1">
    <citation type="journal article" date="2013" name="Curr. Biol.">
        <title>The Genome of the Foraminiferan Reticulomyxa filosa.</title>
        <authorList>
            <person name="Glockner G."/>
            <person name="Hulsmann N."/>
            <person name="Schleicher M."/>
            <person name="Noegel A.A."/>
            <person name="Eichinger L."/>
            <person name="Gallinger C."/>
            <person name="Pawlowski J."/>
            <person name="Sierra R."/>
            <person name="Euteneuer U."/>
            <person name="Pillet L."/>
            <person name="Moustafa A."/>
            <person name="Platzer M."/>
            <person name="Groth M."/>
            <person name="Szafranski K."/>
            <person name="Schliwa M."/>
        </authorList>
    </citation>
    <scope>NUCLEOTIDE SEQUENCE [LARGE SCALE GENOMIC DNA]</scope>
</reference>
<dbReference type="OMA" id="MPEWIVH"/>
<comment type="caution">
    <text evidence="7">The sequence shown here is derived from an EMBL/GenBank/DDBJ whole genome shotgun (WGS) entry which is preliminary data.</text>
</comment>
<dbReference type="FunFam" id="3.90.79.10:FF:000020">
    <property type="entry name" value="Pre-mRNA cleavage factor Im subunit 2"/>
    <property type="match status" value="1"/>
</dbReference>
<comment type="subcellular location">
    <subcellularLocation>
        <location evidence="1">Nucleus</location>
    </subcellularLocation>
</comment>
<gene>
    <name evidence="7" type="ORF">RFI_01396</name>
</gene>
<keyword evidence="5" id="KW-0539">Nucleus</keyword>
<dbReference type="OrthoDB" id="277288at2759"/>
<dbReference type="Pfam" id="PF13869">
    <property type="entry name" value="NUDIX_2"/>
    <property type="match status" value="1"/>
</dbReference>
<dbReference type="AlphaFoldDB" id="X6PDB6"/>
<name>X6PDB6_RETFI</name>
<organism evidence="7 8">
    <name type="scientific">Reticulomyxa filosa</name>
    <dbReference type="NCBI Taxonomy" id="46433"/>
    <lineage>
        <taxon>Eukaryota</taxon>
        <taxon>Sar</taxon>
        <taxon>Rhizaria</taxon>
        <taxon>Retaria</taxon>
        <taxon>Foraminifera</taxon>
        <taxon>Monothalamids</taxon>
        <taxon>Reticulomyxidae</taxon>
        <taxon>Reticulomyxa</taxon>
    </lineage>
</organism>
<keyword evidence="4" id="KW-0694">RNA-binding</keyword>
<evidence type="ECO:0008006" key="9">
    <source>
        <dbReference type="Google" id="ProtNLM"/>
    </source>
</evidence>
<accession>X6PDB6</accession>
<dbReference type="PANTHER" id="PTHR13047">
    <property type="entry name" value="PRE-MRNA CLEAVAGE FACTOR IM, 25KD SUBUNIT"/>
    <property type="match status" value="1"/>
</dbReference>
<dbReference type="Proteomes" id="UP000023152">
    <property type="component" value="Unassembled WGS sequence"/>
</dbReference>
<feature type="region of interest" description="Disordered" evidence="6">
    <location>
        <begin position="243"/>
        <end position="282"/>
    </location>
</feature>
<dbReference type="CDD" id="cd18871">
    <property type="entry name" value="NUDIX_Cfim25_Nudt21"/>
    <property type="match status" value="1"/>
</dbReference>
<protein>
    <recommendedName>
        <fullName evidence="9">Cleavage and polyadenylation specificity factor subunit 5</fullName>
    </recommendedName>
</protein>
<evidence type="ECO:0000313" key="8">
    <source>
        <dbReference type="Proteomes" id="UP000023152"/>
    </source>
</evidence>
<evidence type="ECO:0000256" key="5">
    <source>
        <dbReference type="ARBA" id="ARBA00023242"/>
    </source>
</evidence>